<feature type="non-terminal residue" evidence="3">
    <location>
        <position position="1"/>
    </location>
</feature>
<comment type="caution">
    <text evidence="3">The sequence shown here is derived from an EMBL/GenBank/DDBJ whole genome shotgun (WGS) entry which is preliminary data.</text>
</comment>
<gene>
    <name evidence="3" type="ORF">L9G74_21530</name>
</gene>
<evidence type="ECO:0000256" key="1">
    <source>
        <dbReference type="ARBA" id="ARBA00005085"/>
    </source>
</evidence>
<accession>A0ABT2FRP1</accession>
<dbReference type="InterPro" id="IPR004562">
    <property type="entry name" value="LipoylTrfase_LipoateP_Ligase"/>
</dbReference>
<feature type="non-terminal residue" evidence="3">
    <location>
        <position position="83"/>
    </location>
</feature>
<protein>
    <recommendedName>
        <fullName evidence="2">BPL/LPL catalytic domain-containing protein</fullName>
    </recommendedName>
</protein>
<feature type="domain" description="BPL/LPL catalytic" evidence="2">
    <location>
        <begin position="1"/>
        <end position="83"/>
    </location>
</feature>
<dbReference type="PANTHER" id="PTHR12561">
    <property type="entry name" value="LIPOATE-PROTEIN LIGASE"/>
    <property type="match status" value="1"/>
</dbReference>
<proteinExistence type="predicted"/>
<dbReference type="SUPFAM" id="SSF55681">
    <property type="entry name" value="Class II aaRS and biotin synthetases"/>
    <property type="match status" value="1"/>
</dbReference>
<evidence type="ECO:0000313" key="4">
    <source>
        <dbReference type="Proteomes" id="UP001201549"/>
    </source>
</evidence>
<dbReference type="PROSITE" id="PS51733">
    <property type="entry name" value="BPL_LPL_CATALYTIC"/>
    <property type="match status" value="1"/>
</dbReference>
<sequence length="83" mass="9746">RHQNPWMEANFIESENGIQLARRNSGGGTVYHDEGNLNITFFTPRDRYNRKQNLEILAKTLERGWDLHSQINKKEDIVLDSTF</sequence>
<comment type="pathway">
    <text evidence="1">Protein modification; protein lipoylation via exogenous pathway; protein N(6)-(lipoyl)lysine from lipoate: step 2/2.</text>
</comment>
<dbReference type="EMBL" id="JAKOGG010000581">
    <property type="protein sequence ID" value="MCS4559004.1"/>
    <property type="molecule type" value="Genomic_DNA"/>
</dbReference>
<keyword evidence="4" id="KW-1185">Reference proteome</keyword>
<name>A0ABT2FRP1_9GAMM</name>
<organism evidence="3 4">
    <name type="scientific">Shewanella electrica</name>
    <dbReference type="NCBI Taxonomy" id="515560"/>
    <lineage>
        <taxon>Bacteria</taxon>
        <taxon>Pseudomonadati</taxon>
        <taxon>Pseudomonadota</taxon>
        <taxon>Gammaproteobacteria</taxon>
        <taxon>Alteromonadales</taxon>
        <taxon>Shewanellaceae</taxon>
        <taxon>Shewanella</taxon>
    </lineage>
</organism>
<dbReference type="PANTHER" id="PTHR12561:SF3">
    <property type="entry name" value="LIPOYLTRANSFERASE 1, MITOCHONDRIAL"/>
    <property type="match status" value="1"/>
</dbReference>
<dbReference type="Pfam" id="PF21948">
    <property type="entry name" value="LplA-B_cat"/>
    <property type="match status" value="1"/>
</dbReference>
<dbReference type="InterPro" id="IPR004143">
    <property type="entry name" value="BPL_LPL_catalytic"/>
</dbReference>
<dbReference type="InterPro" id="IPR045864">
    <property type="entry name" value="aa-tRNA-synth_II/BPL/LPL"/>
</dbReference>
<reference evidence="3 4" key="1">
    <citation type="submission" date="2022-02" db="EMBL/GenBank/DDBJ databases">
        <authorList>
            <person name="Zhuang L."/>
        </authorList>
    </citation>
    <scope>NUCLEOTIDE SEQUENCE [LARGE SCALE GENOMIC DNA]</scope>
    <source>
        <strain evidence="3 4">C32</strain>
    </source>
</reference>
<evidence type="ECO:0000313" key="3">
    <source>
        <dbReference type="EMBL" id="MCS4559004.1"/>
    </source>
</evidence>
<dbReference type="Gene3D" id="3.30.930.10">
    <property type="entry name" value="Bira Bifunctional Protein, Domain 2"/>
    <property type="match status" value="1"/>
</dbReference>
<reference evidence="4" key="2">
    <citation type="submission" date="2023-07" db="EMBL/GenBank/DDBJ databases">
        <title>Shewanella mangrovi sp. nov., an acetaldehyde- degrading bacterium isolated from mangrove sediment.</title>
        <authorList>
            <person name="Liu Y."/>
        </authorList>
    </citation>
    <scope>NUCLEOTIDE SEQUENCE [LARGE SCALE GENOMIC DNA]</scope>
    <source>
        <strain evidence="4">C32</strain>
    </source>
</reference>
<dbReference type="Proteomes" id="UP001201549">
    <property type="component" value="Unassembled WGS sequence"/>
</dbReference>
<evidence type="ECO:0000259" key="2">
    <source>
        <dbReference type="PROSITE" id="PS51733"/>
    </source>
</evidence>